<protein>
    <submittedName>
        <fullName evidence="1">tRNA-dihydrouridine(20) synthase [NAD(P)+]</fullName>
    </submittedName>
</protein>
<dbReference type="SUPFAM" id="SSF51395">
    <property type="entry name" value="FMN-linked oxidoreductases"/>
    <property type="match status" value="1"/>
</dbReference>
<evidence type="ECO:0000313" key="2">
    <source>
        <dbReference type="Proteomes" id="UP000728185"/>
    </source>
</evidence>
<dbReference type="OrthoDB" id="10262250at2759"/>
<dbReference type="GO" id="GO:0005737">
    <property type="term" value="C:cytoplasm"/>
    <property type="evidence" value="ECO:0007669"/>
    <property type="project" value="TreeGrafter"/>
</dbReference>
<dbReference type="EMBL" id="LUCM01006512">
    <property type="protein sequence ID" value="KAA0191169.1"/>
    <property type="molecule type" value="Genomic_DNA"/>
</dbReference>
<sequence>MPCVHCKAALVDLQNKVILAPMVRISHHPMRLLALRYGADYVFSEVRLRFIGYITCIRLSPFQELIDQRVIRSKRVVNDDLHTIDFLLPDGTVTFRTSSEERGRVIAQLGTAKAKTALEAARLL</sequence>
<comment type="caution">
    <text evidence="1">The sequence shown here is derived from an EMBL/GenBank/DDBJ whole genome shotgun (WGS) entry which is preliminary data.</text>
</comment>
<dbReference type="PANTHER" id="PTHR45936">
    <property type="entry name" value="TRNA-DIHYDROURIDINE(20) SYNTHASE [NAD(P)+]-LIKE"/>
    <property type="match status" value="1"/>
</dbReference>
<proteinExistence type="predicted"/>
<name>A0A8E0RUJ8_9TREM</name>
<dbReference type="GO" id="GO:0017150">
    <property type="term" value="F:tRNA dihydrouridine synthase activity"/>
    <property type="evidence" value="ECO:0007669"/>
    <property type="project" value="TreeGrafter"/>
</dbReference>
<reference evidence="1" key="1">
    <citation type="submission" date="2019-05" db="EMBL/GenBank/DDBJ databases">
        <title>Annotation for the trematode Fasciolopsis buski.</title>
        <authorList>
            <person name="Choi Y.-J."/>
        </authorList>
    </citation>
    <scope>NUCLEOTIDE SEQUENCE</scope>
    <source>
        <strain evidence="1">HT</strain>
        <tissue evidence="1">Whole worm</tissue>
    </source>
</reference>
<gene>
    <name evidence="1" type="ORF">FBUS_11652</name>
</gene>
<accession>A0A8E0RUJ8</accession>
<dbReference type="Proteomes" id="UP000728185">
    <property type="component" value="Unassembled WGS sequence"/>
</dbReference>
<dbReference type="Gene3D" id="3.20.20.70">
    <property type="entry name" value="Aldolase class I"/>
    <property type="match status" value="1"/>
</dbReference>
<organism evidence="1 2">
    <name type="scientific">Fasciolopsis buskii</name>
    <dbReference type="NCBI Taxonomy" id="27845"/>
    <lineage>
        <taxon>Eukaryota</taxon>
        <taxon>Metazoa</taxon>
        <taxon>Spiralia</taxon>
        <taxon>Lophotrochozoa</taxon>
        <taxon>Platyhelminthes</taxon>
        <taxon>Trematoda</taxon>
        <taxon>Digenea</taxon>
        <taxon>Plagiorchiida</taxon>
        <taxon>Echinostomata</taxon>
        <taxon>Echinostomatoidea</taxon>
        <taxon>Fasciolidae</taxon>
        <taxon>Fasciolopsis</taxon>
    </lineage>
</organism>
<dbReference type="PANTHER" id="PTHR45936:SF1">
    <property type="entry name" value="TRNA-DIHYDROURIDINE(20) SYNTHASE [NAD(P)+]-LIKE"/>
    <property type="match status" value="1"/>
</dbReference>
<dbReference type="AlphaFoldDB" id="A0A8E0RUJ8"/>
<keyword evidence="2" id="KW-1185">Reference proteome</keyword>
<dbReference type="InterPro" id="IPR052582">
    <property type="entry name" value="tRNA-DUS-like"/>
</dbReference>
<dbReference type="InterPro" id="IPR013785">
    <property type="entry name" value="Aldolase_TIM"/>
</dbReference>
<evidence type="ECO:0000313" key="1">
    <source>
        <dbReference type="EMBL" id="KAA0191169.1"/>
    </source>
</evidence>